<evidence type="ECO:0000313" key="3">
    <source>
        <dbReference type="EMBL" id="GAB0196769.1"/>
    </source>
</evidence>
<dbReference type="Gene3D" id="2.30.29.30">
    <property type="entry name" value="Pleckstrin-homology domain (PH domain)/Phosphotyrosine-binding domain (PTB)"/>
    <property type="match status" value="1"/>
</dbReference>
<dbReference type="EMBL" id="BAAFJT010000016">
    <property type="protein sequence ID" value="GAB0196769.1"/>
    <property type="molecule type" value="Genomic_DNA"/>
</dbReference>
<feature type="domain" description="PH" evidence="2">
    <location>
        <begin position="46"/>
        <end position="144"/>
    </location>
</feature>
<protein>
    <submittedName>
        <fullName evidence="3">Pleckstriny domain-containing family A member 4</fullName>
    </submittedName>
</protein>
<feature type="compositionally biased region" description="Polar residues" evidence="1">
    <location>
        <begin position="273"/>
        <end position="285"/>
    </location>
</feature>
<name>A0ABC9XGJ5_GRUJA</name>
<sequence>MADGEEPPRQAPAGPRGPGTQPCRPVPRVHAFGKGGQALRRDPRAPPAMRGWLHKQDSSGLRLWKRRWFVLVDLCLYYYRDSGEQRVRGGLPLPGYEIRVLPLAPRAPRFLFTAEHPGMRTYCLGAETPEELNAWVCALRRGASPLPGSPRSLPLQAPQDHWSAGPPSPPLPARSPGWFSLRPPGEELGAPPTPPPRHPLVPPLPPSQEEAPARAGPCGTSDPRGQPRGPAVGAAAAAAGRSPQKLRLPGATTNQQLPPLDGRGPDTEEEDVATNQTLSSPSGSSDWLLASEGSDGALPSSGSASPPAANETSLWPRAGASGRGLKREGVAGHGARRPIRITLLQASF</sequence>
<proteinExistence type="predicted"/>
<evidence type="ECO:0000259" key="2">
    <source>
        <dbReference type="PROSITE" id="PS50003"/>
    </source>
</evidence>
<dbReference type="InterPro" id="IPR001849">
    <property type="entry name" value="PH_domain"/>
</dbReference>
<feature type="compositionally biased region" description="Low complexity" evidence="1">
    <location>
        <begin position="293"/>
        <end position="309"/>
    </location>
</feature>
<feature type="compositionally biased region" description="Low complexity" evidence="1">
    <location>
        <begin position="11"/>
        <end position="22"/>
    </location>
</feature>
<dbReference type="PANTHER" id="PTHR12752">
    <property type="entry name" value="PHOSPHOINOSITOL 3-PHOSPHATE-BINDING PROTEIN"/>
    <property type="match status" value="1"/>
</dbReference>
<feature type="region of interest" description="Disordered" evidence="1">
    <location>
        <begin position="148"/>
        <end position="348"/>
    </location>
</feature>
<evidence type="ECO:0000256" key="1">
    <source>
        <dbReference type="SAM" id="MobiDB-lite"/>
    </source>
</evidence>
<dbReference type="InterPro" id="IPR011993">
    <property type="entry name" value="PH-like_dom_sf"/>
</dbReference>
<feature type="compositionally biased region" description="Pro residues" evidence="1">
    <location>
        <begin position="191"/>
        <end position="206"/>
    </location>
</feature>
<gene>
    <name evidence="3" type="ORF">GRJ2_002142200</name>
</gene>
<dbReference type="Pfam" id="PF00169">
    <property type="entry name" value="PH"/>
    <property type="match status" value="1"/>
</dbReference>
<organism evidence="3 4">
    <name type="scientific">Grus japonensis</name>
    <name type="common">Japanese crane</name>
    <name type="synonym">Red-crowned crane</name>
    <dbReference type="NCBI Taxonomy" id="30415"/>
    <lineage>
        <taxon>Eukaryota</taxon>
        <taxon>Metazoa</taxon>
        <taxon>Chordata</taxon>
        <taxon>Craniata</taxon>
        <taxon>Vertebrata</taxon>
        <taxon>Euteleostomi</taxon>
        <taxon>Archelosauria</taxon>
        <taxon>Archosauria</taxon>
        <taxon>Dinosauria</taxon>
        <taxon>Saurischia</taxon>
        <taxon>Theropoda</taxon>
        <taxon>Coelurosauria</taxon>
        <taxon>Aves</taxon>
        <taxon>Neognathae</taxon>
        <taxon>Neoaves</taxon>
        <taxon>Gruiformes</taxon>
        <taxon>Gruidae</taxon>
        <taxon>Grus</taxon>
    </lineage>
</organism>
<comment type="caution">
    <text evidence="3">The sequence shown here is derived from an EMBL/GenBank/DDBJ whole genome shotgun (WGS) entry which is preliminary data.</text>
</comment>
<evidence type="ECO:0000313" key="4">
    <source>
        <dbReference type="Proteomes" id="UP001623348"/>
    </source>
</evidence>
<dbReference type="PROSITE" id="PS50003">
    <property type="entry name" value="PH_DOMAIN"/>
    <property type="match status" value="1"/>
</dbReference>
<dbReference type="PANTHER" id="PTHR12752:SF7">
    <property type="entry name" value="PLECKSTRIN HOMOLOGY DOMAIN-CONTAINING FAMILY A MEMBER 4"/>
    <property type="match status" value="1"/>
</dbReference>
<dbReference type="SMART" id="SM00233">
    <property type="entry name" value="PH"/>
    <property type="match status" value="1"/>
</dbReference>
<accession>A0ABC9XGJ5</accession>
<dbReference type="Proteomes" id="UP001623348">
    <property type="component" value="Unassembled WGS sequence"/>
</dbReference>
<keyword evidence="4" id="KW-1185">Reference proteome</keyword>
<reference evidence="3 4" key="1">
    <citation type="submission" date="2024-06" db="EMBL/GenBank/DDBJ databases">
        <title>The draft genome of Grus japonensis, version 3.</title>
        <authorList>
            <person name="Nabeshima K."/>
            <person name="Suzuki S."/>
            <person name="Onuma M."/>
        </authorList>
    </citation>
    <scope>NUCLEOTIDE SEQUENCE [LARGE SCALE GENOMIC DNA]</scope>
    <source>
        <strain evidence="3 4">451A</strain>
    </source>
</reference>
<dbReference type="AlphaFoldDB" id="A0ABC9XGJ5"/>
<dbReference type="SUPFAM" id="SSF50729">
    <property type="entry name" value="PH domain-like"/>
    <property type="match status" value="1"/>
</dbReference>
<feature type="region of interest" description="Disordered" evidence="1">
    <location>
        <begin position="1"/>
        <end position="47"/>
    </location>
</feature>
<feature type="compositionally biased region" description="Low complexity" evidence="1">
    <location>
        <begin position="223"/>
        <end position="241"/>
    </location>
</feature>